<evidence type="ECO:0000259" key="4">
    <source>
        <dbReference type="PROSITE" id="PS50995"/>
    </source>
</evidence>
<dbReference type="Gene3D" id="1.10.10.10">
    <property type="entry name" value="Winged helix-like DNA-binding domain superfamily/Winged helix DNA-binding domain"/>
    <property type="match status" value="1"/>
</dbReference>
<dbReference type="InterPro" id="IPR039422">
    <property type="entry name" value="MarR/SlyA-like"/>
</dbReference>
<feature type="domain" description="HTH marR-type" evidence="4">
    <location>
        <begin position="23"/>
        <end position="153"/>
    </location>
</feature>
<dbReference type="PANTHER" id="PTHR33164:SF64">
    <property type="entry name" value="TRANSCRIPTIONAL REGULATOR SLYA"/>
    <property type="match status" value="1"/>
</dbReference>
<evidence type="ECO:0000256" key="3">
    <source>
        <dbReference type="ARBA" id="ARBA00023163"/>
    </source>
</evidence>
<dbReference type="Proteomes" id="UP000660680">
    <property type="component" value="Unassembled WGS sequence"/>
</dbReference>
<dbReference type="SMART" id="SM00347">
    <property type="entry name" value="HTH_MARR"/>
    <property type="match status" value="1"/>
</dbReference>
<dbReference type="PRINTS" id="PR00598">
    <property type="entry name" value="HTHMARR"/>
</dbReference>
<reference evidence="5" key="1">
    <citation type="journal article" date="2014" name="Int. J. Syst. Evol. Microbiol.">
        <title>Complete genome sequence of Corynebacterium casei LMG S-19264T (=DSM 44701T), isolated from a smear-ripened cheese.</title>
        <authorList>
            <consortium name="US DOE Joint Genome Institute (JGI-PGF)"/>
            <person name="Walter F."/>
            <person name="Albersmeier A."/>
            <person name="Kalinowski J."/>
            <person name="Ruckert C."/>
        </authorList>
    </citation>
    <scope>NUCLEOTIDE SEQUENCE</scope>
    <source>
        <strain evidence="5">JCM 3276</strain>
    </source>
</reference>
<proteinExistence type="predicted"/>
<dbReference type="GO" id="GO:0006950">
    <property type="term" value="P:response to stress"/>
    <property type="evidence" value="ECO:0007669"/>
    <property type="project" value="TreeGrafter"/>
</dbReference>
<organism evidence="5 6">
    <name type="scientific">Actinokineospora fastidiosa</name>
    <dbReference type="NCBI Taxonomy" id="1816"/>
    <lineage>
        <taxon>Bacteria</taxon>
        <taxon>Bacillati</taxon>
        <taxon>Actinomycetota</taxon>
        <taxon>Actinomycetes</taxon>
        <taxon>Pseudonocardiales</taxon>
        <taxon>Pseudonocardiaceae</taxon>
        <taxon>Actinokineospora</taxon>
    </lineage>
</organism>
<keyword evidence="2" id="KW-0238">DNA-binding</keyword>
<dbReference type="InterPro" id="IPR036390">
    <property type="entry name" value="WH_DNA-bd_sf"/>
</dbReference>
<name>A0A918GLK0_9PSEU</name>
<reference evidence="5" key="2">
    <citation type="submission" date="2020-09" db="EMBL/GenBank/DDBJ databases">
        <authorList>
            <person name="Sun Q."/>
            <person name="Ohkuma M."/>
        </authorList>
    </citation>
    <scope>NUCLEOTIDE SEQUENCE</scope>
    <source>
        <strain evidence="5">JCM 3276</strain>
    </source>
</reference>
<sequence>MLGVQPPGEGHVMAGHRASRLVGGDLVDLLTRAQRALVRDLGTVLEEEGFTVDQWRVLRALAAQERSMGELAAAVEIPHPTLTRMVDALVDSALLYRSQSEEDRRRVSVHVSALGRAKLDRLESLTAAHERTLAARVGTDTVTQLTHLLRELA</sequence>
<dbReference type="GO" id="GO:0003677">
    <property type="term" value="F:DNA binding"/>
    <property type="evidence" value="ECO:0007669"/>
    <property type="project" value="UniProtKB-KW"/>
</dbReference>
<comment type="caution">
    <text evidence="5">The sequence shown here is derived from an EMBL/GenBank/DDBJ whole genome shotgun (WGS) entry which is preliminary data.</text>
</comment>
<evidence type="ECO:0000256" key="1">
    <source>
        <dbReference type="ARBA" id="ARBA00023015"/>
    </source>
</evidence>
<evidence type="ECO:0000313" key="6">
    <source>
        <dbReference type="Proteomes" id="UP000660680"/>
    </source>
</evidence>
<dbReference type="PANTHER" id="PTHR33164">
    <property type="entry name" value="TRANSCRIPTIONAL REGULATOR, MARR FAMILY"/>
    <property type="match status" value="1"/>
</dbReference>
<keyword evidence="6" id="KW-1185">Reference proteome</keyword>
<dbReference type="InterPro" id="IPR000835">
    <property type="entry name" value="HTH_MarR-typ"/>
</dbReference>
<dbReference type="EMBL" id="BMRB01000004">
    <property type="protein sequence ID" value="GGS45398.1"/>
    <property type="molecule type" value="Genomic_DNA"/>
</dbReference>
<dbReference type="Pfam" id="PF12802">
    <property type="entry name" value="MarR_2"/>
    <property type="match status" value="1"/>
</dbReference>
<protein>
    <submittedName>
        <fullName evidence="5">Transcriptional regulator</fullName>
    </submittedName>
</protein>
<gene>
    <name evidence="5" type="ORF">GCM10010171_45600</name>
</gene>
<dbReference type="SUPFAM" id="SSF46785">
    <property type="entry name" value="Winged helix' DNA-binding domain"/>
    <property type="match status" value="1"/>
</dbReference>
<dbReference type="AlphaFoldDB" id="A0A918GLK0"/>
<dbReference type="PROSITE" id="PS50995">
    <property type="entry name" value="HTH_MARR_2"/>
    <property type="match status" value="1"/>
</dbReference>
<keyword evidence="3" id="KW-0804">Transcription</keyword>
<dbReference type="GO" id="GO:0003700">
    <property type="term" value="F:DNA-binding transcription factor activity"/>
    <property type="evidence" value="ECO:0007669"/>
    <property type="project" value="InterPro"/>
</dbReference>
<evidence type="ECO:0000256" key="2">
    <source>
        <dbReference type="ARBA" id="ARBA00023125"/>
    </source>
</evidence>
<evidence type="ECO:0000313" key="5">
    <source>
        <dbReference type="EMBL" id="GGS45398.1"/>
    </source>
</evidence>
<dbReference type="InterPro" id="IPR036388">
    <property type="entry name" value="WH-like_DNA-bd_sf"/>
</dbReference>
<keyword evidence="1" id="KW-0805">Transcription regulation</keyword>
<accession>A0A918GLK0</accession>